<name>A0A073IMX6_9BACT</name>
<dbReference type="AlphaFoldDB" id="A0A073IMX6"/>
<feature type="coiled-coil region" evidence="1">
    <location>
        <begin position="4"/>
        <end position="34"/>
    </location>
</feature>
<gene>
    <name evidence="2" type="ORF">EH55_06960</name>
</gene>
<evidence type="ECO:0000313" key="3">
    <source>
        <dbReference type="Proteomes" id="UP000027665"/>
    </source>
</evidence>
<protein>
    <submittedName>
        <fullName evidence="2">Uncharacterized protein</fullName>
    </submittedName>
</protein>
<sequence>MKHYTVTEKQLDELKKLLESLEETPREKADEENELIQCEGGEPIESLRDILSDALAEPLRELKFLVEDIEGQEAAAE</sequence>
<proteinExistence type="predicted"/>
<dbReference type="GeneID" id="90983998"/>
<dbReference type="EMBL" id="JMKI01000037">
    <property type="protein sequence ID" value="KEJ91708.1"/>
    <property type="molecule type" value="Genomic_DNA"/>
</dbReference>
<keyword evidence="1" id="KW-0175">Coiled coil</keyword>
<reference evidence="2 3" key="1">
    <citation type="submission" date="2014-04" db="EMBL/GenBank/DDBJ databases">
        <title>Draft Genome Sequence of Synergistes jonesii.</title>
        <authorList>
            <person name="Coil D.A."/>
            <person name="Eisen J.A."/>
            <person name="Holland-Moritz H.E."/>
        </authorList>
    </citation>
    <scope>NUCLEOTIDE SEQUENCE [LARGE SCALE GENOMIC DNA]</scope>
    <source>
        <strain evidence="2 3">78-1</strain>
    </source>
</reference>
<evidence type="ECO:0000313" key="2">
    <source>
        <dbReference type="EMBL" id="KEJ91708.1"/>
    </source>
</evidence>
<accession>A0A073IMX6</accession>
<dbReference type="Proteomes" id="UP000027665">
    <property type="component" value="Unassembled WGS sequence"/>
</dbReference>
<organism evidence="2 3">
    <name type="scientific">Synergistes jonesii</name>
    <dbReference type="NCBI Taxonomy" id="2754"/>
    <lineage>
        <taxon>Bacteria</taxon>
        <taxon>Thermotogati</taxon>
        <taxon>Synergistota</taxon>
        <taxon>Synergistia</taxon>
        <taxon>Synergistales</taxon>
        <taxon>Synergistaceae</taxon>
        <taxon>Synergistes</taxon>
    </lineage>
</organism>
<dbReference type="STRING" id="2754.EH55_06960"/>
<comment type="caution">
    <text evidence="2">The sequence shown here is derived from an EMBL/GenBank/DDBJ whole genome shotgun (WGS) entry which is preliminary data.</text>
</comment>
<evidence type="ECO:0000256" key="1">
    <source>
        <dbReference type="SAM" id="Coils"/>
    </source>
</evidence>
<dbReference type="RefSeq" id="WP_037976997.1">
    <property type="nucleotide sequence ID" value="NZ_JMKI01000037.1"/>
</dbReference>
<keyword evidence="3" id="KW-1185">Reference proteome</keyword>